<dbReference type="EnsemblPlants" id="Kaladp0068s0071.1.v1.1">
    <property type="protein sequence ID" value="Kaladp0068s0071.1.v1.1.CDS.1"/>
    <property type="gene ID" value="Kaladp0068s0071.v1.1"/>
</dbReference>
<dbReference type="AlphaFoldDB" id="A0A7N0UIC7"/>
<organism evidence="1 2">
    <name type="scientific">Kalanchoe fedtschenkoi</name>
    <name type="common">Lavender scallops</name>
    <name type="synonym">South American air plant</name>
    <dbReference type="NCBI Taxonomy" id="63787"/>
    <lineage>
        <taxon>Eukaryota</taxon>
        <taxon>Viridiplantae</taxon>
        <taxon>Streptophyta</taxon>
        <taxon>Embryophyta</taxon>
        <taxon>Tracheophyta</taxon>
        <taxon>Spermatophyta</taxon>
        <taxon>Magnoliopsida</taxon>
        <taxon>eudicotyledons</taxon>
        <taxon>Gunneridae</taxon>
        <taxon>Pentapetalae</taxon>
        <taxon>Saxifragales</taxon>
        <taxon>Crassulaceae</taxon>
        <taxon>Kalanchoe</taxon>
    </lineage>
</organism>
<accession>A0A7N0UIC7</accession>
<reference evidence="1" key="1">
    <citation type="submission" date="2021-01" db="UniProtKB">
        <authorList>
            <consortium name="EnsemblPlants"/>
        </authorList>
    </citation>
    <scope>IDENTIFICATION</scope>
</reference>
<dbReference type="Gramene" id="Kaladp0068s0071.1.v1.1">
    <property type="protein sequence ID" value="Kaladp0068s0071.1.v1.1.CDS.1"/>
    <property type="gene ID" value="Kaladp0068s0071.v1.1"/>
</dbReference>
<dbReference type="Proteomes" id="UP000594263">
    <property type="component" value="Unplaced"/>
</dbReference>
<proteinExistence type="predicted"/>
<sequence length="93" mass="10437">MLRESSPEACNGFATPNIIARSPHPEPKIWSPRRLSLPHLGRQNCSLKRLGSSPIRGTRLSRTANHLTCDKILDSDSCLAVTTPRTYRYVHLD</sequence>
<evidence type="ECO:0000313" key="1">
    <source>
        <dbReference type="EnsemblPlants" id="Kaladp0068s0071.1.v1.1.CDS.1"/>
    </source>
</evidence>
<keyword evidence="2" id="KW-1185">Reference proteome</keyword>
<name>A0A7N0UIC7_KALFE</name>
<evidence type="ECO:0000313" key="2">
    <source>
        <dbReference type="Proteomes" id="UP000594263"/>
    </source>
</evidence>
<protein>
    <submittedName>
        <fullName evidence="1">Uncharacterized protein</fullName>
    </submittedName>
</protein>